<evidence type="ECO:0000256" key="6">
    <source>
        <dbReference type="ARBA" id="ARBA00022771"/>
    </source>
</evidence>
<feature type="region of interest" description="Disordered" evidence="9">
    <location>
        <begin position="1"/>
        <end position="289"/>
    </location>
</feature>
<evidence type="ECO:0000313" key="12">
    <source>
        <dbReference type="Proteomes" id="UP000664534"/>
    </source>
</evidence>
<dbReference type="GO" id="GO:0061630">
    <property type="term" value="F:ubiquitin protein ligase activity"/>
    <property type="evidence" value="ECO:0007669"/>
    <property type="project" value="UniProtKB-EC"/>
</dbReference>
<comment type="catalytic activity">
    <reaction evidence="1">
        <text>[E2 ubiquitin-conjugating enzyme]-S-ubiquitinyl-L-cysteine + [acceptor protein]-L-lysine = [E2 ubiquitin-conjugating enzyme]-L-cysteine + [acceptor protein]-N(6)-ubiquitinyl-L-lysine.</text>
        <dbReference type="EC" id="2.3.2.31"/>
    </reaction>
</comment>
<dbReference type="Pfam" id="PF01485">
    <property type="entry name" value="IBR"/>
    <property type="match status" value="2"/>
</dbReference>
<keyword evidence="12" id="KW-1185">Reference proteome</keyword>
<dbReference type="EC" id="2.3.2.31" evidence="2"/>
<evidence type="ECO:0000256" key="5">
    <source>
        <dbReference type="ARBA" id="ARBA00022737"/>
    </source>
</evidence>
<feature type="compositionally biased region" description="Polar residues" evidence="9">
    <location>
        <begin position="240"/>
        <end position="255"/>
    </location>
</feature>
<feature type="compositionally biased region" description="Polar residues" evidence="9">
    <location>
        <begin position="269"/>
        <end position="285"/>
    </location>
</feature>
<feature type="compositionally biased region" description="Basic and acidic residues" evidence="9">
    <location>
        <begin position="140"/>
        <end position="149"/>
    </location>
</feature>
<dbReference type="Proteomes" id="UP000664534">
    <property type="component" value="Unassembled WGS sequence"/>
</dbReference>
<comment type="caution">
    <text evidence="11">The sequence shown here is derived from an EMBL/GenBank/DDBJ whole genome shotgun (WGS) entry which is preliminary data.</text>
</comment>
<dbReference type="CDD" id="cd20335">
    <property type="entry name" value="BRcat_RBR"/>
    <property type="match status" value="1"/>
</dbReference>
<reference evidence="11" key="1">
    <citation type="submission" date="2021-03" db="EMBL/GenBank/DDBJ databases">
        <authorList>
            <person name="Tagirdzhanova G."/>
        </authorList>
    </citation>
    <scope>NUCLEOTIDE SEQUENCE</scope>
</reference>
<dbReference type="Gene3D" id="1.20.120.1750">
    <property type="match status" value="1"/>
</dbReference>
<protein>
    <recommendedName>
        <fullName evidence="2">RBR-type E3 ubiquitin transferase</fullName>
        <ecNumber evidence="2">2.3.2.31</ecNumber>
    </recommendedName>
</protein>
<keyword evidence="6" id="KW-0863">Zinc-finger</keyword>
<feature type="domain" description="RING-type" evidence="10">
    <location>
        <begin position="311"/>
        <end position="517"/>
    </location>
</feature>
<dbReference type="SUPFAM" id="SSF57850">
    <property type="entry name" value="RING/U-box"/>
    <property type="match status" value="2"/>
</dbReference>
<dbReference type="OrthoDB" id="9977870at2759"/>
<feature type="compositionally biased region" description="Basic residues" evidence="9">
    <location>
        <begin position="22"/>
        <end position="32"/>
    </location>
</feature>
<dbReference type="PANTHER" id="PTHR11685">
    <property type="entry name" value="RBR FAMILY RING FINGER AND IBR DOMAIN-CONTAINING"/>
    <property type="match status" value="1"/>
</dbReference>
<dbReference type="InterPro" id="IPR044066">
    <property type="entry name" value="TRIAD_supradom"/>
</dbReference>
<evidence type="ECO:0000256" key="1">
    <source>
        <dbReference type="ARBA" id="ARBA00001798"/>
    </source>
</evidence>
<organism evidence="11 12">
    <name type="scientific">Imshaugia aleurites</name>
    <dbReference type="NCBI Taxonomy" id="172621"/>
    <lineage>
        <taxon>Eukaryota</taxon>
        <taxon>Fungi</taxon>
        <taxon>Dikarya</taxon>
        <taxon>Ascomycota</taxon>
        <taxon>Pezizomycotina</taxon>
        <taxon>Lecanoromycetes</taxon>
        <taxon>OSLEUM clade</taxon>
        <taxon>Lecanoromycetidae</taxon>
        <taxon>Lecanorales</taxon>
        <taxon>Lecanorineae</taxon>
        <taxon>Parmeliaceae</taxon>
        <taxon>Imshaugia</taxon>
    </lineage>
</organism>
<dbReference type="CDD" id="cd22584">
    <property type="entry name" value="Rcat_RBR_unk"/>
    <property type="match status" value="1"/>
</dbReference>
<evidence type="ECO:0000256" key="4">
    <source>
        <dbReference type="ARBA" id="ARBA00022723"/>
    </source>
</evidence>
<proteinExistence type="predicted"/>
<evidence type="ECO:0000256" key="3">
    <source>
        <dbReference type="ARBA" id="ARBA00022679"/>
    </source>
</evidence>
<dbReference type="InterPro" id="IPR031127">
    <property type="entry name" value="E3_UB_ligase_RBR"/>
</dbReference>
<sequence>MSVATTRSTSSYHHRNEAYGSHHLRHQAHKGSSKLTLSDSSEGVEHLSEGGLRQVGAEARNTPSEERRLRARRAMTSHAPRRTYSDSNTSAKETYVKEPRVEVREVRRKSDSERRHHRRKSEKEDERGGQRVYVHKAHRKSEGEADRSRPGTLLRSTTNAGEASRTRHERQRTGDRELLRRHSERRSSHPDDRSHTPLRREKRSIADYAPKSTRDRIPVTRNASYRETITTSFFRPPLKRSQTSVRQARPQSFAQPTAPPVHEKLERAPSTTRGSKPASRPSSILGSIFGLPIPAKPAAPARPPKPPKPERQVECITCLSDDVPISKSALLPCKHHMCNACLRRIFTLSTTDPQHMPPTCCTKDCIDLKHVDKLFDNSFKRKWNRKFQEYTTKNRIYCPGRGCGSWIKPAHIYVDTSGGANGGRKYGKCQRCKTKVCCTCNNKWHSSRECPKDAATQEFIKIAKEEGWQRCFNCSATVELKEGCNHMTCRCRAEFCMICGLQWKTCDCPWFNYEAVEADRLAHNMNVPQARRVPLADPARGYQEELDRRRQQELRDEALARRLQALGLDDAADANLIDLDNAPFVHAHHNHNHMNQDFIRRVAEILSAQERRGPEHNLAPHAQPHRHQPPPPPRQQHAPLPLPDPILRQHSTASRRYNARPSTRASERVVPRRVVSDYQAEAARHRPLLPVGRAGAGEMGETRRESLLAGIVEGRTAEGRVAEWRRHVGMPVV</sequence>
<dbReference type="PROSITE" id="PS51873">
    <property type="entry name" value="TRIAD"/>
    <property type="match status" value="1"/>
</dbReference>
<evidence type="ECO:0000256" key="2">
    <source>
        <dbReference type="ARBA" id="ARBA00012251"/>
    </source>
</evidence>
<evidence type="ECO:0000313" key="11">
    <source>
        <dbReference type="EMBL" id="CAF9921515.1"/>
    </source>
</evidence>
<feature type="compositionally biased region" description="Basic and acidic residues" evidence="9">
    <location>
        <begin position="94"/>
        <end position="114"/>
    </location>
</feature>
<dbReference type="GO" id="GO:0008270">
    <property type="term" value="F:zinc ion binding"/>
    <property type="evidence" value="ECO:0007669"/>
    <property type="project" value="UniProtKB-KW"/>
</dbReference>
<evidence type="ECO:0000256" key="8">
    <source>
        <dbReference type="ARBA" id="ARBA00022833"/>
    </source>
</evidence>
<dbReference type="InterPro" id="IPR013083">
    <property type="entry name" value="Znf_RING/FYVE/PHD"/>
</dbReference>
<evidence type="ECO:0000259" key="10">
    <source>
        <dbReference type="PROSITE" id="PS51873"/>
    </source>
</evidence>
<feature type="compositionally biased region" description="Pro residues" evidence="9">
    <location>
        <begin position="629"/>
        <end position="644"/>
    </location>
</feature>
<feature type="compositionally biased region" description="Basic residues" evidence="9">
    <location>
        <begin position="69"/>
        <end position="81"/>
    </location>
</feature>
<keyword evidence="3" id="KW-0808">Transferase</keyword>
<keyword evidence="4" id="KW-0479">Metal-binding</keyword>
<keyword evidence="5" id="KW-0677">Repeat</keyword>
<keyword evidence="8" id="KW-0862">Zinc</keyword>
<evidence type="ECO:0000256" key="7">
    <source>
        <dbReference type="ARBA" id="ARBA00022786"/>
    </source>
</evidence>
<feature type="compositionally biased region" description="Basic and acidic residues" evidence="9">
    <location>
        <begin position="171"/>
        <end position="205"/>
    </location>
</feature>
<feature type="region of interest" description="Disordered" evidence="9">
    <location>
        <begin position="615"/>
        <end position="646"/>
    </location>
</feature>
<feature type="compositionally biased region" description="Polar residues" evidence="9">
    <location>
        <begin position="221"/>
        <end position="233"/>
    </location>
</feature>
<dbReference type="Gene3D" id="3.30.40.10">
    <property type="entry name" value="Zinc/RING finger domain, C3HC4 (zinc finger)"/>
    <property type="match status" value="1"/>
</dbReference>
<feature type="compositionally biased region" description="Polar residues" evidence="9">
    <location>
        <begin position="1"/>
        <end position="11"/>
    </location>
</feature>
<dbReference type="AlphaFoldDB" id="A0A8H3INC1"/>
<dbReference type="InterPro" id="IPR017907">
    <property type="entry name" value="Znf_RING_CS"/>
</dbReference>
<evidence type="ECO:0000256" key="9">
    <source>
        <dbReference type="SAM" id="MobiDB-lite"/>
    </source>
</evidence>
<dbReference type="InterPro" id="IPR002867">
    <property type="entry name" value="IBR_dom"/>
</dbReference>
<accession>A0A8H3INC1</accession>
<name>A0A8H3INC1_9LECA</name>
<dbReference type="GO" id="GO:0016567">
    <property type="term" value="P:protein ubiquitination"/>
    <property type="evidence" value="ECO:0007669"/>
    <property type="project" value="InterPro"/>
</dbReference>
<gene>
    <name evidence="11" type="ORF">IMSHALPRED_005193</name>
</gene>
<dbReference type="PROSITE" id="PS00518">
    <property type="entry name" value="ZF_RING_1"/>
    <property type="match status" value="1"/>
</dbReference>
<dbReference type="EMBL" id="CAJPDT010000028">
    <property type="protein sequence ID" value="CAF9921515.1"/>
    <property type="molecule type" value="Genomic_DNA"/>
</dbReference>
<keyword evidence="7" id="KW-0833">Ubl conjugation pathway</keyword>